<dbReference type="Proteomes" id="UP001430953">
    <property type="component" value="Unassembled WGS sequence"/>
</dbReference>
<accession>A0AAW2GLY9</accession>
<organism evidence="2 3">
    <name type="scientific">Cardiocondyla obscurior</name>
    <dbReference type="NCBI Taxonomy" id="286306"/>
    <lineage>
        <taxon>Eukaryota</taxon>
        <taxon>Metazoa</taxon>
        <taxon>Ecdysozoa</taxon>
        <taxon>Arthropoda</taxon>
        <taxon>Hexapoda</taxon>
        <taxon>Insecta</taxon>
        <taxon>Pterygota</taxon>
        <taxon>Neoptera</taxon>
        <taxon>Endopterygota</taxon>
        <taxon>Hymenoptera</taxon>
        <taxon>Apocrita</taxon>
        <taxon>Aculeata</taxon>
        <taxon>Formicoidea</taxon>
        <taxon>Formicidae</taxon>
        <taxon>Myrmicinae</taxon>
        <taxon>Cardiocondyla</taxon>
    </lineage>
</organism>
<evidence type="ECO:0008006" key="4">
    <source>
        <dbReference type="Google" id="ProtNLM"/>
    </source>
</evidence>
<keyword evidence="1" id="KW-0732">Signal</keyword>
<keyword evidence="3" id="KW-1185">Reference proteome</keyword>
<gene>
    <name evidence="2" type="ORF">PUN28_003376</name>
</gene>
<feature type="chain" id="PRO_5043867481" description="Secreted protein" evidence="1">
    <location>
        <begin position="23"/>
        <end position="120"/>
    </location>
</feature>
<proteinExistence type="predicted"/>
<dbReference type="EMBL" id="JADYXP020000003">
    <property type="protein sequence ID" value="KAL0128089.1"/>
    <property type="molecule type" value="Genomic_DNA"/>
</dbReference>
<comment type="caution">
    <text evidence="2">The sequence shown here is derived from an EMBL/GenBank/DDBJ whole genome shotgun (WGS) entry which is preliminary data.</text>
</comment>
<dbReference type="AlphaFoldDB" id="A0AAW2GLY9"/>
<name>A0AAW2GLY9_9HYME</name>
<evidence type="ECO:0000313" key="3">
    <source>
        <dbReference type="Proteomes" id="UP001430953"/>
    </source>
</evidence>
<evidence type="ECO:0000256" key="1">
    <source>
        <dbReference type="SAM" id="SignalP"/>
    </source>
</evidence>
<sequence>MCNFLFANIFVILRYLWRVVCCGILTKVAHPNNNLKSRVHSATLNKFCLITLDEGGGSTKPVIKVPSHEHGYLTLKLRRDGTGRVGLNSHSARAAQSLLRIYFRFFSRVCRKIHKSVCFF</sequence>
<reference evidence="2 3" key="1">
    <citation type="submission" date="2023-03" db="EMBL/GenBank/DDBJ databases">
        <title>High recombination rates correlate with genetic variation in Cardiocondyla obscurior ants.</title>
        <authorList>
            <person name="Errbii M."/>
        </authorList>
    </citation>
    <scope>NUCLEOTIDE SEQUENCE [LARGE SCALE GENOMIC DNA]</scope>
    <source>
        <strain evidence="2">Alpha-2009</strain>
        <tissue evidence="2">Whole body</tissue>
    </source>
</reference>
<protein>
    <recommendedName>
        <fullName evidence="4">Secreted protein</fullName>
    </recommendedName>
</protein>
<evidence type="ECO:0000313" key="2">
    <source>
        <dbReference type="EMBL" id="KAL0128089.1"/>
    </source>
</evidence>
<feature type="signal peptide" evidence="1">
    <location>
        <begin position="1"/>
        <end position="22"/>
    </location>
</feature>